<evidence type="ECO:0000313" key="3">
    <source>
        <dbReference type="Proteomes" id="UP001207736"/>
    </source>
</evidence>
<dbReference type="EMBL" id="BQKB01000031">
    <property type="protein sequence ID" value="GJM53302.1"/>
    <property type="molecule type" value="Genomic_DNA"/>
</dbReference>
<dbReference type="RefSeq" id="WP_264857584.1">
    <property type="nucleotide sequence ID" value="NZ_BQKB01000031.1"/>
</dbReference>
<sequence>MVQVNDDFYFLTNKYYKLLTKKILKGKNICEIADFLDDNLGDYFLSDELFLISSKSKYKKKFRIKNATIKTIKADSDGFDSWEVSFLYDEKGILEIQKKGINDEFLYIKTRKYIDFEKIIFEIEENTAKRNTTTQQEIFFSNQQQKIEQKNVQYGLNMISFLKNEAKRKN</sequence>
<comment type="caution">
    <text evidence="1">The sequence shown here is derived from an EMBL/GenBank/DDBJ whole genome shotgun (WGS) entry which is preliminary data.</text>
</comment>
<evidence type="ECO:0000313" key="2">
    <source>
        <dbReference type="EMBL" id="GJM53302.1"/>
    </source>
</evidence>
<organism evidence="1 3">
    <name type="scientific">Capnocytophaga catalasegens</name>
    <dbReference type="NCBI Taxonomy" id="1004260"/>
    <lineage>
        <taxon>Bacteria</taxon>
        <taxon>Pseudomonadati</taxon>
        <taxon>Bacteroidota</taxon>
        <taxon>Flavobacteriia</taxon>
        <taxon>Flavobacteriales</taxon>
        <taxon>Flavobacteriaceae</taxon>
        <taxon>Capnocytophaga</taxon>
    </lineage>
</organism>
<proteinExistence type="predicted"/>
<gene>
    <name evidence="1" type="ORF">RCZ15_22540</name>
    <name evidence="2" type="ORF">RCZ16_16190</name>
</gene>
<evidence type="ECO:0000313" key="4">
    <source>
        <dbReference type="Proteomes" id="UP001208692"/>
    </source>
</evidence>
<accession>A0AAV5AVJ5</accession>
<name>A0AAV5AVJ5_9FLAO</name>
<keyword evidence="4" id="KW-1185">Reference proteome</keyword>
<dbReference type="Proteomes" id="UP001207736">
    <property type="component" value="Unassembled WGS sequence"/>
</dbReference>
<reference evidence="1 4" key="1">
    <citation type="submission" date="2021-11" db="EMBL/GenBank/DDBJ databases">
        <title>Draft genome sequence of Capnocytophaga sp. strain KC07075 isolated from cat oral cavity.</title>
        <authorList>
            <person name="Suzuki M."/>
            <person name="Imaoka K."/>
            <person name="Kimura M."/>
            <person name="Morikawa S."/>
            <person name="Maeda K."/>
        </authorList>
    </citation>
    <scope>NUCLEOTIDE SEQUENCE</scope>
    <source>
        <strain evidence="1">KC07075</strain>
        <strain evidence="2 4">KC07079</strain>
    </source>
</reference>
<protein>
    <submittedName>
        <fullName evidence="1">Uncharacterized protein</fullName>
    </submittedName>
</protein>
<dbReference type="Proteomes" id="UP001208692">
    <property type="component" value="Unassembled WGS sequence"/>
</dbReference>
<dbReference type="EMBL" id="BQKA01000050">
    <property type="protein sequence ID" value="GJM51281.1"/>
    <property type="molecule type" value="Genomic_DNA"/>
</dbReference>
<evidence type="ECO:0000313" key="1">
    <source>
        <dbReference type="EMBL" id="GJM51281.1"/>
    </source>
</evidence>
<dbReference type="AlphaFoldDB" id="A0AAV5AVJ5"/>